<comment type="caution">
    <text evidence="2">The sequence shown here is derived from an EMBL/GenBank/DDBJ whole genome shotgun (WGS) entry which is preliminary data.</text>
</comment>
<dbReference type="AlphaFoldDB" id="A0A3S5CVH2"/>
<organism evidence="2 3">
    <name type="scientific">Protopolystoma xenopodis</name>
    <dbReference type="NCBI Taxonomy" id="117903"/>
    <lineage>
        <taxon>Eukaryota</taxon>
        <taxon>Metazoa</taxon>
        <taxon>Spiralia</taxon>
        <taxon>Lophotrochozoa</taxon>
        <taxon>Platyhelminthes</taxon>
        <taxon>Monogenea</taxon>
        <taxon>Polyopisthocotylea</taxon>
        <taxon>Polystomatidea</taxon>
        <taxon>Polystomatidae</taxon>
        <taxon>Protopolystoma</taxon>
    </lineage>
</organism>
<accession>A0A3S5CVH2</accession>
<gene>
    <name evidence="2" type="ORF">PXEA_LOCUS36262</name>
</gene>
<feature type="compositionally biased region" description="Low complexity" evidence="1">
    <location>
        <begin position="40"/>
        <end position="60"/>
    </location>
</feature>
<proteinExistence type="predicted"/>
<evidence type="ECO:0000313" key="2">
    <source>
        <dbReference type="EMBL" id="VEL42822.1"/>
    </source>
</evidence>
<dbReference type="Proteomes" id="UP000784294">
    <property type="component" value="Unassembled WGS sequence"/>
</dbReference>
<sequence>MTLAGSIQVVYLPPLHVHTTEPHLTDSAAVAPLLGFVRSPRGHSSSRGSSGSTTPASGVAWPKPNPPEADLAVLAETMETEPADQSACQLRSSPSAEAGLLSSPLLFSLDSCARSPDAESPTHTHAQARADTFGYRATTATTSRWNRLSQCIKYALVKSPRRTGWSSSIRTARFRGSPRFVDSPRPDRARRFRQISLCSASQQVFSCLRAPARRRIPLGSNENERHS</sequence>
<evidence type="ECO:0000256" key="1">
    <source>
        <dbReference type="SAM" id="MobiDB-lite"/>
    </source>
</evidence>
<keyword evidence="3" id="KW-1185">Reference proteome</keyword>
<protein>
    <submittedName>
        <fullName evidence="2">Uncharacterized protein</fullName>
    </submittedName>
</protein>
<evidence type="ECO:0000313" key="3">
    <source>
        <dbReference type="Proteomes" id="UP000784294"/>
    </source>
</evidence>
<feature type="region of interest" description="Disordered" evidence="1">
    <location>
        <begin position="40"/>
        <end position="68"/>
    </location>
</feature>
<dbReference type="EMBL" id="CAAALY010276878">
    <property type="protein sequence ID" value="VEL42822.1"/>
    <property type="molecule type" value="Genomic_DNA"/>
</dbReference>
<name>A0A3S5CVH2_9PLAT</name>
<reference evidence="2" key="1">
    <citation type="submission" date="2018-11" db="EMBL/GenBank/DDBJ databases">
        <authorList>
            <consortium name="Pathogen Informatics"/>
        </authorList>
    </citation>
    <scope>NUCLEOTIDE SEQUENCE</scope>
</reference>